<reference evidence="7 8" key="1">
    <citation type="journal article" date="2018" name="Nat. Ecol. Evol.">
        <title>Shark genomes provide insights into elasmobranch evolution and the origin of vertebrates.</title>
        <authorList>
            <person name="Hara Y"/>
            <person name="Yamaguchi K"/>
            <person name="Onimaru K"/>
            <person name="Kadota M"/>
            <person name="Koyanagi M"/>
            <person name="Keeley SD"/>
            <person name="Tatsumi K"/>
            <person name="Tanaka K"/>
            <person name="Motone F"/>
            <person name="Kageyama Y"/>
            <person name="Nozu R"/>
            <person name="Adachi N"/>
            <person name="Nishimura O"/>
            <person name="Nakagawa R"/>
            <person name="Tanegashima C"/>
            <person name="Kiyatake I"/>
            <person name="Matsumoto R"/>
            <person name="Murakumo K"/>
            <person name="Nishida K"/>
            <person name="Terakita A"/>
            <person name="Kuratani S"/>
            <person name="Sato K"/>
            <person name="Hyodo S Kuraku.S."/>
        </authorList>
    </citation>
    <scope>NUCLEOTIDE SEQUENCE [LARGE SCALE GENOMIC DNA]</scope>
</reference>
<dbReference type="Gene3D" id="2.10.70.10">
    <property type="entry name" value="Complement Module, domain 1"/>
    <property type="match status" value="4"/>
</dbReference>
<dbReference type="FunFam" id="2.10.70.10:FF:000014">
    <property type="entry name" value="Membrane cofactor protein"/>
    <property type="match status" value="1"/>
</dbReference>
<dbReference type="InterPro" id="IPR000436">
    <property type="entry name" value="Sushi_SCR_CCP_dom"/>
</dbReference>
<dbReference type="PANTHER" id="PTHR45656">
    <property type="entry name" value="PROTEIN CBR-CLEC-78"/>
    <property type="match status" value="1"/>
</dbReference>
<evidence type="ECO:0000256" key="2">
    <source>
        <dbReference type="ARBA" id="ARBA00022729"/>
    </source>
</evidence>
<comment type="caution">
    <text evidence="7">The sequence shown here is derived from an EMBL/GenBank/DDBJ whole genome shotgun (WGS) entry which is preliminary data.</text>
</comment>
<dbReference type="OrthoDB" id="6480633at2759"/>
<keyword evidence="3" id="KW-0677">Repeat</keyword>
<keyword evidence="4 5" id="KW-1015">Disulfide bond</keyword>
<name>A0A401NWN1_SCYTO</name>
<sequence length="257" mass="28058">MAAWVARVTGQCGTPPMLPNGFLAEKFSSMTSFPVATIVYYACYPGYSLKEGSSKTITCLEGSTWGPIQTSCEPRNCGNPGEILNGYYRAADGTTLGKKVYFFCDEGYLIVGRDYRVCVADGWDGQVPRCDMVSCDYPASISNGKVTAPPKGDTWTSGMVAQYSCNGDYSLIGEEQLTCTISGKWDKAPPKCKVVQCQRPPDPANSNAVNGFGPTYKYHDSITYRCKDGYEMVGANVIRCNETSMFEPSPPICRPRE</sequence>
<dbReference type="EMBL" id="BFAA01004185">
    <property type="protein sequence ID" value="GCB65278.1"/>
    <property type="molecule type" value="Genomic_DNA"/>
</dbReference>
<feature type="domain" description="Sushi" evidence="6">
    <location>
        <begin position="75"/>
        <end position="132"/>
    </location>
</feature>
<accession>A0A401NWN1</accession>
<evidence type="ECO:0000313" key="8">
    <source>
        <dbReference type="Proteomes" id="UP000288216"/>
    </source>
</evidence>
<dbReference type="OMA" id="AVELECY"/>
<comment type="caution">
    <text evidence="5">Lacks conserved residue(s) required for the propagation of feature annotation.</text>
</comment>
<feature type="disulfide bond" evidence="5">
    <location>
        <begin position="197"/>
        <end position="240"/>
    </location>
</feature>
<feature type="domain" description="Sushi" evidence="6">
    <location>
        <begin position="195"/>
        <end position="255"/>
    </location>
</feature>
<dbReference type="PANTHER" id="PTHR45656:SF15">
    <property type="entry name" value="SUSHI DOMAIN-CONTAINING PROTEIN"/>
    <property type="match status" value="1"/>
</dbReference>
<dbReference type="SMART" id="SM00032">
    <property type="entry name" value="CCP"/>
    <property type="match status" value="4"/>
</dbReference>
<dbReference type="InterPro" id="IPR051277">
    <property type="entry name" value="SEZ6_CSMD_C4BPB_Regulators"/>
</dbReference>
<dbReference type="SUPFAM" id="SSF57535">
    <property type="entry name" value="Complement control module/SCR domain"/>
    <property type="match status" value="4"/>
</dbReference>
<protein>
    <recommendedName>
        <fullName evidence="6">Sushi domain-containing protein</fullName>
    </recommendedName>
</protein>
<evidence type="ECO:0000313" key="7">
    <source>
        <dbReference type="EMBL" id="GCB65278.1"/>
    </source>
</evidence>
<dbReference type="InterPro" id="IPR035976">
    <property type="entry name" value="Sushi/SCR/CCP_sf"/>
</dbReference>
<dbReference type="STRING" id="75743.A0A401NWN1"/>
<gene>
    <name evidence="7" type="ORF">scyTo_0009940</name>
</gene>
<keyword evidence="1 5" id="KW-0768">Sushi</keyword>
<dbReference type="PROSITE" id="PS50923">
    <property type="entry name" value="SUSHI"/>
    <property type="match status" value="4"/>
</dbReference>
<organism evidence="7 8">
    <name type="scientific">Scyliorhinus torazame</name>
    <name type="common">Cloudy catshark</name>
    <name type="synonym">Catulus torazame</name>
    <dbReference type="NCBI Taxonomy" id="75743"/>
    <lineage>
        <taxon>Eukaryota</taxon>
        <taxon>Metazoa</taxon>
        <taxon>Chordata</taxon>
        <taxon>Craniata</taxon>
        <taxon>Vertebrata</taxon>
        <taxon>Chondrichthyes</taxon>
        <taxon>Elasmobranchii</taxon>
        <taxon>Galeomorphii</taxon>
        <taxon>Galeoidea</taxon>
        <taxon>Carcharhiniformes</taxon>
        <taxon>Scyliorhinidae</taxon>
        <taxon>Scyliorhinus</taxon>
    </lineage>
</organism>
<evidence type="ECO:0000259" key="6">
    <source>
        <dbReference type="PROSITE" id="PS50923"/>
    </source>
</evidence>
<evidence type="ECO:0000256" key="1">
    <source>
        <dbReference type="ARBA" id="ARBA00022659"/>
    </source>
</evidence>
<feature type="disulfide bond" evidence="5">
    <location>
        <begin position="165"/>
        <end position="192"/>
    </location>
</feature>
<feature type="domain" description="Sushi" evidence="6">
    <location>
        <begin position="133"/>
        <end position="194"/>
    </location>
</feature>
<dbReference type="CDD" id="cd00033">
    <property type="entry name" value="CCP"/>
    <property type="match status" value="4"/>
</dbReference>
<keyword evidence="2" id="KW-0732">Signal</keyword>
<evidence type="ECO:0000256" key="4">
    <source>
        <dbReference type="ARBA" id="ARBA00023157"/>
    </source>
</evidence>
<feature type="domain" description="Sushi" evidence="6">
    <location>
        <begin position="10"/>
        <end position="74"/>
    </location>
</feature>
<evidence type="ECO:0000256" key="3">
    <source>
        <dbReference type="ARBA" id="ARBA00022737"/>
    </source>
</evidence>
<proteinExistence type="predicted"/>
<keyword evidence="8" id="KW-1185">Reference proteome</keyword>
<dbReference type="AlphaFoldDB" id="A0A401NWN1"/>
<evidence type="ECO:0000256" key="5">
    <source>
        <dbReference type="PROSITE-ProRule" id="PRU00302"/>
    </source>
</evidence>
<dbReference type="Pfam" id="PF00084">
    <property type="entry name" value="Sushi"/>
    <property type="match status" value="4"/>
</dbReference>
<feature type="disulfide bond" evidence="5">
    <location>
        <begin position="226"/>
        <end position="253"/>
    </location>
</feature>
<dbReference type="Proteomes" id="UP000288216">
    <property type="component" value="Unassembled WGS sequence"/>
</dbReference>